<evidence type="ECO:0000313" key="1">
    <source>
        <dbReference type="EMBL" id="KAI3355716.1"/>
    </source>
</evidence>
<comment type="caution">
    <text evidence="1">The sequence shown here is derived from an EMBL/GenBank/DDBJ whole genome shotgun (WGS) entry which is preliminary data.</text>
</comment>
<proteinExistence type="predicted"/>
<organism evidence="1 2">
    <name type="scientific">Scortum barcoo</name>
    <name type="common">barcoo grunter</name>
    <dbReference type="NCBI Taxonomy" id="214431"/>
    <lineage>
        <taxon>Eukaryota</taxon>
        <taxon>Metazoa</taxon>
        <taxon>Chordata</taxon>
        <taxon>Craniata</taxon>
        <taxon>Vertebrata</taxon>
        <taxon>Euteleostomi</taxon>
        <taxon>Actinopterygii</taxon>
        <taxon>Neopterygii</taxon>
        <taxon>Teleostei</taxon>
        <taxon>Neoteleostei</taxon>
        <taxon>Acanthomorphata</taxon>
        <taxon>Eupercaria</taxon>
        <taxon>Centrarchiformes</taxon>
        <taxon>Terapontoidei</taxon>
        <taxon>Terapontidae</taxon>
        <taxon>Scortum</taxon>
    </lineage>
</organism>
<evidence type="ECO:0000313" key="2">
    <source>
        <dbReference type="Proteomes" id="UP000831701"/>
    </source>
</evidence>
<dbReference type="EMBL" id="CM041550">
    <property type="protein sequence ID" value="KAI3355716.1"/>
    <property type="molecule type" value="Genomic_DNA"/>
</dbReference>
<gene>
    <name evidence="1" type="ORF">L3Q82_004304</name>
</gene>
<accession>A0ACB8VJR2</accession>
<protein>
    <submittedName>
        <fullName evidence="1">Uncharacterized protein</fullName>
    </submittedName>
</protein>
<reference evidence="1" key="1">
    <citation type="submission" date="2022-04" db="EMBL/GenBank/DDBJ databases">
        <title>Jade perch genome.</title>
        <authorList>
            <person name="Chao B."/>
        </authorList>
    </citation>
    <scope>NUCLEOTIDE SEQUENCE</scope>
    <source>
        <strain evidence="1">CB-2022</strain>
    </source>
</reference>
<name>A0ACB8VJR2_9TELE</name>
<keyword evidence="2" id="KW-1185">Reference proteome</keyword>
<sequence>MSSDQGGGTGKTQDTLERLCLSAGLGTPLGVPLEELEEVCGRSNFSKRCLVFVPCVGRPRANIFWWARDDVISDTKPSSRVYTSQQRSWNQDVPRTGVWLEQVLFFSELREEDFNINYTCQAISGRGHPHGYFTLLPADPNIILPIGLVFGSVTVLFIISVIVYYDFKVDIVLWFRRAFPVLYTNKDLDGKLYDAYVAYPRADGFGKDVESFAFHTLPRVLEKAFGYKLFIAGRDCLPGSAIVDSVEENIQASRRLLLLYTASTFTTKKRTSSTVSNNNNNISKSSDGSDNGKSKNSDGSSSMKFEGSDGVYMDTRQQLECVAAMHRALLEGSLKVVLVELEEITPAQLALFPESVRHLRKKQGAVCWWKNQRTKQRWRSCTRRREAEEKDGQRTQLSASLSLSSRFWKELQYHMPVRGKRAVYPEKMSLLNL</sequence>
<dbReference type="Proteomes" id="UP000831701">
    <property type="component" value="Chromosome 20"/>
</dbReference>